<dbReference type="PROSITE" id="PS51841">
    <property type="entry name" value="LTD"/>
    <property type="match status" value="1"/>
</dbReference>
<evidence type="ECO:0000256" key="7">
    <source>
        <dbReference type="ARBA" id="ARBA00022801"/>
    </source>
</evidence>
<comment type="cofactor">
    <cofactor evidence="1">
        <name>Mn(2+)</name>
        <dbReference type="ChEBI" id="CHEBI:29035"/>
    </cofactor>
</comment>
<dbReference type="SUPFAM" id="SSF74853">
    <property type="entry name" value="Lamin A/C globular tail domain"/>
    <property type="match status" value="1"/>
</dbReference>
<dbReference type="InterPro" id="IPR039787">
    <property type="entry name" value="ENDOU"/>
</dbReference>
<dbReference type="EMBL" id="DS989853">
    <property type="protein sequence ID" value="EDX74465.1"/>
    <property type="molecule type" value="Genomic_DNA"/>
</dbReference>
<dbReference type="Gene3D" id="2.60.40.1260">
    <property type="entry name" value="Lamin Tail domain"/>
    <property type="match status" value="1"/>
</dbReference>
<evidence type="ECO:0000313" key="15">
    <source>
        <dbReference type="Proteomes" id="UP000003835"/>
    </source>
</evidence>
<dbReference type="InterPro" id="IPR037221">
    <property type="entry name" value="H-type_lectin_dom_sf"/>
</dbReference>
<dbReference type="SUPFAM" id="SSF142877">
    <property type="entry name" value="EndoU-like"/>
    <property type="match status" value="1"/>
</dbReference>
<keyword evidence="4" id="KW-0540">Nuclease</keyword>
<proteinExistence type="inferred from homology"/>
<evidence type="ECO:0000256" key="9">
    <source>
        <dbReference type="ARBA" id="ARBA00023211"/>
    </source>
</evidence>
<dbReference type="PROSITE" id="PS51959">
    <property type="entry name" value="ENDOU"/>
    <property type="match status" value="1"/>
</dbReference>
<dbReference type="STRING" id="118168.MC7420_3989"/>
<dbReference type="RefSeq" id="WP_006102311.1">
    <property type="nucleotide sequence ID" value="NZ_DS989853.1"/>
</dbReference>
<evidence type="ECO:0000313" key="14">
    <source>
        <dbReference type="EMBL" id="EDX74465.1"/>
    </source>
</evidence>
<dbReference type="Proteomes" id="UP000003835">
    <property type="component" value="Unassembled WGS sequence"/>
</dbReference>
<gene>
    <name evidence="14" type="ORF">MC7420_3989</name>
</gene>
<reference evidence="14 15" key="1">
    <citation type="submission" date="2008-07" db="EMBL/GenBank/DDBJ databases">
        <authorList>
            <person name="Tandeau de Marsac N."/>
            <person name="Ferriera S."/>
            <person name="Johnson J."/>
            <person name="Kravitz S."/>
            <person name="Beeson K."/>
            <person name="Sutton G."/>
            <person name="Rogers Y.-H."/>
            <person name="Friedman R."/>
            <person name="Frazier M."/>
            <person name="Venter J.C."/>
        </authorList>
    </citation>
    <scope>NUCLEOTIDE SEQUENCE [LARGE SCALE GENOMIC DNA]</scope>
    <source>
        <strain evidence="14 15">PCC 7420</strain>
    </source>
</reference>
<dbReference type="PANTHER" id="PTHR12439">
    <property type="entry name" value="PLACENTAL PROTEIN 11-RELATED"/>
    <property type="match status" value="1"/>
</dbReference>
<dbReference type="GO" id="GO:0046872">
    <property type="term" value="F:metal ion binding"/>
    <property type="evidence" value="ECO:0007669"/>
    <property type="project" value="UniProtKB-KW"/>
</dbReference>
<dbReference type="InterPro" id="IPR001322">
    <property type="entry name" value="Lamin_tail_dom"/>
</dbReference>
<dbReference type="eggNOG" id="COG5634">
    <property type="taxonomic scope" value="Bacteria"/>
</dbReference>
<protein>
    <submittedName>
        <fullName evidence="14">Uncharacterized protein</fullName>
    </submittedName>
</protein>
<accession>B4VUV6</accession>
<dbReference type="InterPro" id="IPR036415">
    <property type="entry name" value="Lamin_tail_dom_sf"/>
</dbReference>
<feature type="domain" description="EndoU" evidence="13">
    <location>
        <begin position="124"/>
        <end position="440"/>
    </location>
</feature>
<feature type="domain" description="LTD" evidence="12">
    <location>
        <begin position="455"/>
        <end position="561"/>
    </location>
</feature>
<dbReference type="AlphaFoldDB" id="B4VUV6"/>
<keyword evidence="15" id="KW-1185">Reference proteome</keyword>
<organism evidence="14 15">
    <name type="scientific">Coleofasciculus chthonoplastes PCC 7420</name>
    <dbReference type="NCBI Taxonomy" id="118168"/>
    <lineage>
        <taxon>Bacteria</taxon>
        <taxon>Bacillati</taxon>
        <taxon>Cyanobacteriota</taxon>
        <taxon>Cyanophyceae</taxon>
        <taxon>Coleofasciculales</taxon>
        <taxon>Coleofasciculaceae</taxon>
        <taxon>Coleofasciculus</taxon>
    </lineage>
</organism>
<sequence length="572" mass="64147">MTTQSPLSSQQRVGIIPALKADRQSNTWHTVKFDPPFPQDTQVAVIPMTQTYNGPETPGLRIRHVTPEGFEIRFDEIVAQGRSADGAHLDETVAWIAYSVSTQKDDTPGTPGTGEEPPFPPESLEINADTIYQLLWEHDENQFSVSPRNSSGDWENLEADILLDEQVKAAGQREIDLATHPLFHTVNEAKLFDKDRTYSSFIQLLDNYAIRVAEPEKTVEEEVQEQQAFLAQIIKTKPMQLARTYINQNLGESLSEEEFRTKLQRIWFELYTNHYGGKSTEFASGFEHVFVGEGKFDIHSGSKKENFGKISGYHSWVKFYLDEKNQRVNYLGYKYDLKGEDGSQNPNVVTLQMINNVIDMQGNVIAKLFKPKGGFFVGPSPECEMAMATVAYYESVHGKITDKRRITINDATYNLVLYRSTNPNGSRGEFIRSFFPIFLAMDDGETPDTDEPVVEPIDEVTNNNGDVVIFASQPNPEGSDEGNEWVELKNTTSNPIDLSGWKLQDKLDRPEDISGTLQPQEVKRFTISRANYTTMQLGNSSGIIALIDSAGNEVAMVSYGSASSGEVIRFVS</sequence>
<dbReference type="GO" id="GO:0016829">
    <property type="term" value="F:lyase activity"/>
    <property type="evidence" value="ECO:0007669"/>
    <property type="project" value="UniProtKB-KW"/>
</dbReference>
<dbReference type="Pfam" id="PF00932">
    <property type="entry name" value="LTD"/>
    <property type="match status" value="1"/>
</dbReference>
<evidence type="ECO:0000256" key="2">
    <source>
        <dbReference type="ARBA" id="ARBA00010168"/>
    </source>
</evidence>
<dbReference type="PANTHER" id="PTHR12439:SF11">
    <property type="entry name" value="URIDYLATE-SPECIFIC ENDORIBONUCLEASE"/>
    <property type="match status" value="1"/>
</dbReference>
<evidence type="ECO:0000256" key="6">
    <source>
        <dbReference type="ARBA" id="ARBA00022759"/>
    </source>
</evidence>
<dbReference type="GO" id="GO:0004521">
    <property type="term" value="F:RNA endonuclease activity"/>
    <property type="evidence" value="ECO:0007669"/>
    <property type="project" value="InterPro"/>
</dbReference>
<dbReference type="Gene3D" id="2.60.40.2080">
    <property type="match status" value="1"/>
</dbReference>
<evidence type="ECO:0000256" key="11">
    <source>
        <dbReference type="SAM" id="MobiDB-lite"/>
    </source>
</evidence>
<feature type="region of interest" description="Disordered" evidence="11">
    <location>
        <begin position="102"/>
        <end position="122"/>
    </location>
</feature>
<dbReference type="InterPro" id="IPR018998">
    <property type="entry name" value="EndoU_C"/>
</dbReference>
<evidence type="ECO:0000259" key="12">
    <source>
        <dbReference type="PROSITE" id="PS51841"/>
    </source>
</evidence>
<evidence type="ECO:0000256" key="10">
    <source>
        <dbReference type="ARBA" id="ARBA00023239"/>
    </source>
</evidence>
<keyword evidence="8" id="KW-0694">RNA-binding</keyword>
<evidence type="ECO:0000256" key="3">
    <source>
        <dbReference type="ARBA" id="ARBA00011245"/>
    </source>
</evidence>
<keyword evidence="6" id="KW-0255">Endonuclease</keyword>
<evidence type="ECO:0000256" key="4">
    <source>
        <dbReference type="ARBA" id="ARBA00022722"/>
    </source>
</evidence>
<name>B4VUV6_9CYAN</name>
<dbReference type="InterPro" id="IPR037227">
    <property type="entry name" value="EndoU-like"/>
</dbReference>
<dbReference type="Pfam" id="PF09412">
    <property type="entry name" value="XendoU"/>
    <property type="match status" value="1"/>
</dbReference>
<dbReference type="CDD" id="cd21159">
    <property type="entry name" value="XendoU"/>
    <property type="match status" value="1"/>
</dbReference>
<comment type="subunit">
    <text evidence="3">Monomer.</text>
</comment>
<comment type="similarity">
    <text evidence="2">Belongs to the ENDOU family.</text>
</comment>
<keyword evidence="7" id="KW-0378">Hydrolase</keyword>
<evidence type="ECO:0000256" key="5">
    <source>
        <dbReference type="ARBA" id="ARBA00022723"/>
    </source>
</evidence>
<dbReference type="HOGENOM" id="CLU_034448_0_0_3"/>
<keyword evidence="10" id="KW-0456">Lyase</keyword>
<evidence type="ECO:0000256" key="8">
    <source>
        <dbReference type="ARBA" id="ARBA00022884"/>
    </source>
</evidence>
<dbReference type="GO" id="GO:0016787">
    <property type="term" value="F:hydrolase activity"/>
    <property type="evidence" value="ECO:0007669"/>
    <property type="project" value="UniProtKB-KW"/>
</dbReference>
<keyword evidence="9" id="KW-0464">Manganese</keyword>
<evidence type="ECO:0000256" key="1">
    <source>
        <dbReference type="ARBA" id="ARBA00001936"/>
    </source>
</evidence>
<keyword evidence="5" id="KW-0479">Metal-binding</keyword>
<dbReference type="GO" id="GO:0003723">
    <property type="term" value="F:RNA binding"/>
    <property type="evidence" value="ECO:0007669"/>
    <property type="project" value="UniProtKB-KW"/>
</dbReference>
<evidence type="ECO:0000259" key="13">
    <source>
        <dbReference type="PROSITE" id="PS51959"/>
    </source>
</evidence>